<dbReference type="NCBIfam" id="TIGR03135">
    <property type="entry name" value="malonate_mdcG"/>
    <property type="match status" value="1"/>
</dbReference>
<comment type="caution">
    <text evidence="5">The sequence shown here is derived from an EMBL/GenBank/DDBJ whole genome shotgun (WGS) entry which is preliminary data.</text>
</comment>
<dbReference type="Proteomes" id="UP001597252">
    <property type="component" value="Unassembled WGS sequence"/>
</dbReference>
<accession>A0ABW4E5W1</accession>
<name>A0ABW4E5W1_9LACO</name>
<keyword evidence="1" id="KW-0808">Transferase</keyword>
<evidence type="ECO:0000256" key="1">
    <source>
        <dbReference type="ARBA" id="ARBA00022679"/>
    </source>
</evidence>
<evidence type="ECO:0000313" key="6">
    <source>
        <dbReference type="Proteomes" id="UP001597252"/>
    </source>
</evidence>
<dbReference type="EMBL" id="JBHTON010000026">
    <property type="protein sequence ID" value="MFD1485272.1"/>
    <property type="molecule type" value="Genomic_DNA"/>
</dbReference>
<protein>
    <submittedName>
        <fullName evidence="5">Malonate decarboxylase holo-ACP synthase</fullName>
    </submittedName>
</protein>
<dbReference type="Pfam" id="PF10620">
    <property type="entry name" value="MdcG"/>
    <property type="match status" value="1"/>
</dbReference>
<organism evidence="5 6">
    <name type="scientific">Lacticaseibacillus baoqingensis</name>
    <dbReference type="NCBI Taxonomy" id="2486013"/>
    <lineage>
        <taxon>Bacteria</taxon>
        <taxon>Bacillati</taxon>
        <taxon>Bacillota</taxon>
        <taxon>Bacilli</taxon>
        <taxon>Lactobacillales</taxon>
        <taxon>Lactobacillaceae</taxon>
        <taxon>Lacticaseibacillus</taxon>
    </lineage>
</organism>
<feature type="domain" description="Phosphoribosyl-dephospho-CoA transferase MdcG C-terminal" evidence="3">
    <location>
        <begin position="92"/>
        <end position="204"/>
    </location>
</feature>
<evidence type="ECO:0000259" key="4">
    <source>
        <dbReference type="Pfam" id="PF20866"/>
    </source>
</evidence>
<dbReference type="InterPro" id="IPR017557">
    <property type="entry name" value="Holo-ACP_synthase"/>
</dbReference>
<reference evidence="6" key="1">
    <citation type="journal article" date="2019" name="Int. J. Syst. Evol. Microbiol.">
        <title>The Global Catalogue of Microorganisms (GCM) 10K type strain sequencing project: providing services to taxonomists for standard genome sequencing and annotation.</title>
        <authorList>
            <consortium name="The Broad Institute Genomics Platform"/>
            <consortium name="The Broad Institute Genome Sequencing Center for Infectious Disease"/>
            <person name="Wu L."/>
            <person name="Ma J."/>
        </authorList>
    </citation>
    <scope>NUCLEOTIDE SEQUENCE [LARGE SCALE GENOMIC DNA]</scope>
    <source>
        <strain evidence="6">CCM 8903</strain>
    </source>
</reference>
<keyword evidence="2" id="KW-0548">Nucleotidyltransferase</keyword>
<dbReference type="RefSeq" id="WP_125754227.1">
    <property type="nucleotide sequence ID" value="NZ_JBHTON010000026.1"/>
</dbReference>
<dbReference type="NCBIfam" id="NF002332">
    <property type="entry name" value="PRK01293.1"/>
    <property type="match status" value="1"/>
</dbReference>
<keyword evidence="6" id="KW-1185">Reference proteome</keyword>
<gene>
    <name evidence="5" type="ORF">ACFQ5J_08525</name>
</gene>
<feature type="domain" description="Phosphoribosyl-dephospho-CoA transferase MdcG N-terminal" evidence="4">
    <location>
        <begin position="6"/>
        <end position="77"/>
    </location>
</feature>
<dbReference type="InterPro" id="IPR048903">
    <property type="entry name" value="MdcG_N"/>
</dbReference>
<dbReference type="InterPro" id="IPR049180">
    <property type="entry name" value="MdcG_C"/>
</dbReference>
<proteinExistence type="predicted"/>
<sequence>MAGIAPHTLVLLASPAALTAKAPLPEWASAMLTQSPYAIVRRGFQADRIPVGLRGYQKNQRFAAFAMPSRIKAAVTPQAALRLLPGLDPQRSELPAFQKLKALQPLLQGFDWGVGGSLQFELVTGLKMARATSDIDVIMTRPRQPLTVAAAQTLVQQLQTIAGAHADIQVVHGQDGFSLEEYAQHRDSQIMMKTASGPQLTTDPWHFQGDDQ</sequence>
<dbReference type="Pfam" id="PF20866">
    <property type="entry name" value="MdcG_N"/>
    <property type="match status" value="1"/>
</dbReference>
<evidence type="ECO:0000256" key="2">
    <source>
        <dbReference type="ARBA" id="ARBA00022695"/>
    </source>
</evidence>
<evidence type="ECO:0000259" key="3">
    <source>
        <dbReference type="Pfam" id="PF10620"/>
    </source>
</evidence>
<evidence type="ECO:0000313" key="5">
    <source>
        <dbReference type="EMBL" id="MFD1485272.1"/>
    </source>
</evidence>